<name>A0A9P9EX91_9HYPO</name>
<gene>
    <name evidence="1" type="ORF">B0J13DRAFT_442368</name>
</gene>
<dbReference type="Proteomes" id="UP000717696">
    <property type="component" value="Unassembled WGS sequence"/>
</dbReference>
<dbReference type="AlphaFoldDB" id="A0A9P9EX91"/>
<accession>A0A9P9EX91</accession>
<keyword evidence="1" id="KW-0378">Hydrolase</keyword>
<dbReference type="PANTHER" id="PTHR35205">
    <property type="entry name" value="NB-ARC AND TPR DOMAIN PROTEIN"/>
    <property type="match status" value="1"/>
</dbReference>
<keyword evidence="2" id="KW-1185">Reference proteome</keyword>
<evidence type="ECO:0000313" key="2">
    <source>
        <dbReference type="Proteomes" id="UP000717696"/>
    </source>
</evidence>
<reference evidence="1" key="1">
    <citation type="journal article" date="2021" name="Nat. Commun.">
        <title>Genetic determinants of endophytism in the Arabidopsis root mycobiome.</title>
        <authorList>
            <person name="Mesny F."/>
            <person name="Miyauchi S."/>
            <person name="Thiergart T."/>
            <person name="Pickel B."/>
            <person name="Atanasova L."/>
            <person name="Karlsson M."/>
            <person name="Huettel B."/>
            <person name="Barry K.W."/>
            <person name="Haridas S."/>
            <person name="Chen C."/>
            <person name="Bauer D."/>
            <person name="Andreopoulos W."/>
            <person name="Pangilinan J."/>
            <person name="LaButti K."/>
            <person name="Riley R."/>
            <person name="Lipzen A."/>
            <person name="Clum A."/>
            <person name="Drula E."/>
            <person name="Henrissat B."/>
            <person name="Kohler A."/>
            <person name="Grigoriev I.V."/>
            <person name="Martin F.M."/>
            <person name="Hacquard S."/>
        </authorList>
    </citation>
    <scope>NUCLEOTIDE SEQUENCE</scope>
    <source>
        <strain evidence="1">MPI-CAGE-AT-0021</strain>
    </source>
</reference>
<dbReference type="EMBL" id="JAGMUU010000008">
    <property type="protein sequence ID" value="KAH7146677.1"/>
    <property type="molecule type" value="Genomic_DNA"/>
</dbReference>
<protein>
    <submittedName>
        <fullName evidence="1">P-loop containing nucleoside triphosphate hydrolase protein</fullName>
    </submittedName>
</protein>
<dbReference type="Gene3D" id="3.40.50.300">
    <property type="entry name" value="P-loop containing nucleotide triphosphate hydrolases"/>
    <property type="match status" value="1"/>
</dbReference>
<dbReference type="SUPFAM" id="SSF52540">
    <property type="entry name" value="P-loop containing nucleoside triphosphate hydrolases"/>
    <property type="match status" value="1"/>
</dbReference>
<comment type="caution">
    <text evidence="1">The sequence shown here is derived from an EMBL/GenBank/DDBJ whole genome shotgun (WGS) entry which is preliminary data.</text>
</comment>
<dbReference type="InterPro" id="IPR027417">
    <property type="entry name" value="P-loop_NTPase"/>
</dbReference>
<sequence length="194" mass="21578">GDSKSQLAVEFAHRVGASSPDRWVFWVHASTHARIVEGFKTIADNIKLFGRNQPKVDILQLVYSWLSNERNGKWLMILDSADDYDALYGVSGNNNDGRPLAAYLPQSQNGSIILTTRNKDLAFRLTGAYQRIIEVGPMTEKEALMLLKNRLGSVSDADDADDLVRVLDLIPLAISQAAAYIQMRAPRTSLTQYP</sequence>
<feature type="non-terminal residue" evidence="1">
    <location>
        <position position="1"/>
    </location>
</feature>
<dbReference type="OrthoDB" id="5243393at2759"/>
<proteinExistence type="predicted"/>
<dbReference type="GO" id="GO:0016787">
    <property type="term" value="F:hydrolase activity"/>
    <property type="evidence" value="ECO:0007669"/>
    <property type="project" value="UniProtKB-KW"/>
</dbReference>
<dbReference type="PANTHER" id="PTHR35205:SF1">
    <property type="entry name" value="ZU5 DOMAIN-CONTAINING PROTEIN"/>
    <property type="match status" value="1"/>
</dbReference>
<organism evidence="1 2">
    <name type="scientific">Dactylonectria estremocensis</name>
    <dbReference type="NCBI Taxonomy" id="1079267"/>
    <lineage>
        <taxon>Eukaryota</taxon>
        <taxon>Fungi</taxon>
        <taxon>Dikarya</taxon>
        <taxon>Ascomycota</taxon>
        <taxon>Pezizomycotina</taxon>
        <taxon>Sordariomycetes</taxon>
        <taxon>Hypocreomycetidae</taxon>
        <taxon>Hypocreales</taxon>
        <taxon>Nectriaceae</taxon>
        <taxon>Dactylonectria</taxon>
    </lineage>
</organism>
<evidence type="ECO:0000313" key="1">
    <source>
        <dbReference type="EMBL" id="KAH7146677.1"/>
    </source>
</evidence>